<keyword evidence="5" id="KW-1185">Reference proteome</keyword>
<protein>
    <submittedName>
        <fullName evidence="4">Uncharacterized protein Z794L</fullName>
    </submittedName>
</protein>
<feature type="compositionally biased region" description="Low complexity" evidence="2">
    <location>
        <begin position="492"/>
        <end position="501"/>
    </location>
</feature>
<name>A7KA54_9PHYC</name>
<dbReference type="Pfam" id="PF19171">
    <property type="entry name" value="DUF5853"/>
    <property type="match status" value="2"/>
</dbReference>
<feature type="compositionally biased region" description="Basic and acidic residues" evidence="2">
    <location>
        <begin position="1032"/>
        <end position="1060"/>
    </location>
</feature>
<dbReference type="EMBL" id="EF101928">
    <property type="protein sequence ID" value="ABT16928.1"/>
    <property type="molecule type" value="Genomic_DNA"/>
</dbReference>
<feature type="compositionally biased region" description="Polar residues" evidence="2">
    <location>
        <begin position="1072"/>
        <end position="1083"/>
    </location>
</feature>
<feature type="compositionally biased region" description="Polar residues" evidence="2">
    <location>
        <begin position="1"/>
        <end position="12"/>
    </location>
</feature>
<dbReference type="RefSeq" id="YP_001427275.1">
    <property type="nucleotide sequence ID" value="NC_008724.1"/>
</dbReference>
<feature type="domain" description="DUF5853" evidence="3">
    <location>
        <begin position="135"/>
        <end position="184"/>
    </location>
</feature>
<organism evidence="4 5">
    <name type="scientific">Chlorovirus heliozoae</name>
    <dbReference type="NCBI Taxonomy" id="322019"/>
    <lineage>
        <taxon>Viruses</taxon>
        <taxon>Varidnaviria</taxon>
        <taxon>Bamfordvirae</taxon>
        <taxon>Nucleocytoviricota</taxon>
        <taxon>Megaviricetes</taxon>
        <taxon>Algavirales</taxon>
        <taxon>Phycodnaviridae</taxon>
        <taxon>Chlorovirus</taxon>
    </lineage>
</organism>
<evidence type="ECO:0000313" key="5">
    <source>
        <dbReference type="Proteomes" id="UP000202420"/>
    </source>
</evidence>
<feature type="region of interest" description="Disordered" evidence="2">
    <location>
        <begin position="481"/>
        <end position="509"/>
    </location>
</feature>
<keyword evidence="1" id="KW-0175">Coiled coil</keyword>
<feature type="region of interest" description="Disordered" evidence="2">
    <location>
        <begin position="752"/>
        <end position="786"/>
    </location>
</feature>
<feature type="compositionally biased region" description="Basic and acidic residues" evidence="2">
    <location>
        <begin position="1084"/>
        <end position="1099"/>
    </location>
</feature>
<sequence length="1270" mass="141473">MLPIGSTKSLHSSKPRESKSLQKYYDNVNMSSTPNEDAREGYQKLVNVKQGGDPSQQRVVVYVPDTRRKRSPEAEARAQARAEIKEAYKAAALAEELKMVKKQRNRLVDNLSKTGRTPSIAVVDLPETLSGAPKTYVSGQDTSPSETRPFDEKINYSAPIGPAGPKGTPVFDEKINYTSPIGPVGPKGTPVFNNRRNYTSPIGPVGPMDTPVFNSRRNYTSPIGPVGPMDTPVFNSRRNYSAPIGPVGPMGTPVFNNSRRNYSAPIGPMGPMGTPAFNNRRNYSAPIGPVGPMDTPVFNSRRNYSAPIGPQMPSMNIVDRQSPSQQQMDMGPMDQGGMTSSYRQRPGMTRGAPNQGQFQADGMDNVPFQTPAWQQEFGKTYNPRKIHEKYEQLRTENPDRVTELNKMRDDAIKDIKQVVKDRKGDEQIDFSAIPPEQLIPGKTLEKMERNYRRLKQIALRQGRMKRVEALDKAYQIRKQQFQSSPVGQLARPLTPTGQTPSPSTPERDAELLLPGKTEEAVKKIYANRRAKALKKGDKAMMDRLDKALPVRLQRLRVQGANVMKVTPERLIPGTTLEQVESEYKKRRAAAVQKKRQALVAALDKAIIVRRQQLGGSSRPTSSKPVGQLARPLTPTGQTPSPTSPERDAELLLPGKTEDAVRKIYVNRRAKAEKKGDKTMMARLDKALPVRIQRLRTQGANVMKVTPERLIPGATIEQVESEYKKRRAAAVQKKRQALVAALDKAILVRRKQLGGSARPMSAKPRGFTPTGKTPSPTSPERDAELLLPGKTEDAVRKIYVNRRAKAEKKKDKAMVDRLDKALPVRIQRLRAQGANVMKVSPERLIPGKTIEQVESEYKKRRASADQKKRQALVAALDKAIITRRQQLRGASPQPQKGKKFSSLSKVPPEVLIPGKTTGNVEREYKKRREGAVRKGRAEYVAALNKAIGTRRQQVASASKLAPSALRVSPKQKSPSIPGSWRAVFTGVDQKNPRAVSEKYQKLRKERPDDTMKLNALFKQAIEDIKKEKREAIAKEGKVKADKAREEAKKVEQKQKDIDRQIIKTKRQLKKVGQSEQKAASNVQRFTKERDIAAQRRDTRSVQKLTRVAQKRQQNLVRARDSKQKLVGEIRKLEQQKGSISKSPFAPPASPLAPLASPLKLLGPSTSPKPMSQKPAPLKLLAPPKSVKSPNPTTPIAREAERAKQKTMQLMKQRAQAELKQRAQAAMKQKAAQQAAIAKQKYAQQAAIAKQKSAQAAMMKRAKSMRMPLRRR</sequence>
<feature type="coiled-coil region" evidence="1">
    <location>
        <begin position="77"/>
        <end position="110"/>
    </location>
</feature>
<evidence type="ECO:0000256" key="1">
    <source>
        <dbReference type="SAM" id="Coils"/>
    </source>
</evidence>
<reference evidence="4 5" key="1">
    <citation type="submission" date="2006-09" db="EMBL/GenBank/DDBJ databases">
        <title>Sequence and annotation of the 288-kb ATCV-1 virus that infects an endosymbiotic Chlorella strain of the heliozoon Acanthocystis turfacea.</title>
        <authorList>
            <person name="Fitzgerald L.A."/>
            <person name="Graves M.V."/>
            <person name="Li X."/>
            <person name="Pfitzner A.J.P."/>
            <person name="Hartigan J."/>
            <person name="Van Etten J.L."/>
        </authorList>
    </citation>
    <scope>NUCLEOTIDE SEQUENCE [LARGE SCALE GENOMIC DNA]</scope>
    <source>
        <strain evidence="4 5">ATCV-1</strain>
    </source>
</reference>
<feature type="region of interest" description="Disordered" evidence="2">
    <location>
        <begin position="612"/>
        <end position="647"/>
    </location>
</feature>
<dbReference type="KEGG" id="vg:5470740"/>
<feature type="domain" description="DUF5853" evidence="3">
    <location>
        <begin position="260"/>
        <end position="333"/>
    </location>
</feature>
<dbReference type="InterPro" id="IPR043879">
    <property type="entry name" value="DUF5853"/>
</dbReference>
<dbReference type="GeneID" id="5470740"/>
<accession>A7KA54</accession>
<evidence type="ECO:0000256" key="2">
    <source>
        <dbReference type="SAM" id="MobiDB-lite"/>
    </source>
</evidence>
<evidence type="ECO:0000259" key="3">
    <source>
        <dbReference type="Pfam" id="PF19171"/>
    </source>
</evidence>
<proteinExistence type="predicted"/>
<feature type="region of interest" description="Disordered" evidence="2">
    <location>
        <begin position="883"/>
        <end position="914"/>
    </location>
</feature>
<feature type="compositionally biased region" description="Basic residues" evidence="2">
    <location>
        <begin position="1258"/>
        <end position="1270"/>
    </location>
</feature>
<feature type="region of interest" description="Disordered" evidence="2">
    <location>
        <begin position="1032"/>
        <end position="1200"/>
    </location>
</feature>
<feature type="region of interest" description="Disordered" evidence="2">
    <location>
        <begin position="1"/>
        <end position="40"/>
    </location>
</feature>
<feature type="compositionally biased region" description="Low complexity" evidence="2">
    <location>
        <begin position="1150"/>
        <end position="1163"/>
    </location>
</feature>
<evidence type="ECO:0000313" key="4">
    <source>
        <dbReference type="EMBL" id="ABT16928.1"/>
    </source>
</evidence>
<feature type="region of interest" description="Disordered" evidence="2">
    <location>
        <begin position="1251"/>
        <end position="1270"/>
    </location>
</feature>
<feature type="compositionally biased region" description="Low complexity" evidence="2">
    <location>
        <begin position="631"/>
        <end position="640"/>
    </location>
</feature>
<feature type="compositionally biased region" description="Basic and acidic residues" evidence="2">
    <location>
        <begin position="1116"/>
        <end position="1133"/>
    </location>
</feature>
<gene>
    <name evidence="4" type="primary">Z794L</name>
    <name evidence="4" type="ORF">ATCV1_Z794L</name>
</gene>
<feature type="compositionally biased region" description="Low complexity" evidence="2">
    <location>
        <begin position="1172"/>
        <end position="1183"/>
    </location>
</feature>
<dbReference type="Proteomes" id="UP000202420">
    <property type="component" value="Segment"/>
</dbReference>
<feature type="compositionally biased region" description="Polar residues" evidence="2">
    <location>
        <begin position="613"/>
        <end position="624"/>
    </location>
</feature>